<feature type="domain" description="GmrSD restriction endonucleases N-terminal" evidence="2">
    <location>
        <begin position="62"/>
        <end position="277"/>
    </location>
</feature>
<evidence type="ECO:0008006" key="6">
    <source>
        <dbReference type="Google" id="ProtNLM"/>
    </source>
</evidence>
<dbReference type="PANTHER" id="PTHR35149">
    <property type="entry name" value="SLL5132 PROTEIN"/>
    <property type="match status" value="1"/>
</dbReference>
<name>A0AAD5SGC3_9FUNG</name>
<evidence type="ECO:0000259" key="3">
    <source>
        <dbReference type="Pfam" id="PF07510"/>
    </source>
</evidence>
<organism evidence="4 5">
    <name type="scientific">Rhizophlyctis rosea</name>
    <dbReference type="NCBI Taxonomy" id="64517"/>
    <lineage>
        <taxon>Eukaryota</taxon>
        <taxon>Fungi</taxon>
        <taxon>Fungi incertae sedis</taxon>
        <taxon>Chytridiomycota</taxon>
        <taxon>Chytridiomycota incertae sedis</taxon>
        <taxon>Chytridiomycetes</taxon>
        <taxon>Rhizophlyctidales</taxon>
        <taxon>Rhizophlyctidaceae</taxon>
        <taxon>Rhizophlyctis</taxon>
    </lineage>
</organism>
<comment type="caution">
    <text evidence="4">The sequence shown here is derived from an EMBL/GenBank/DDBJ whole genome shotgun (WGS) entry which is preliminary data.</text>
</comment>
<evidence type="ECO:0000256" key="1">
    <source>
        <dbReference type="SAM" id="MobiDB-lite"/>
    </source>
</evidence>
<feature type="region of interest" description="Disordered" evidence="1">
    <location>
        <begin position="640"/>
        <end position="686"/>
    </location>
</feature>
<dbReference type="Pfam" id="PF03235">
    <property type="entry name" value="GmrSD_N"/>
    <property type="match status" value="1"/>
</dbReference>
<dbReference type="InterPro" id="IPR011089">
    <property type="entry name" value="GmrSD_C"/>
</dbReference>
<dbReference type="Pfam" id="PF07510">
    <property type="entry name" value="GmrSD_C"/>
    <property type="match status" value="1"/>
</dbReference>
<evidence type="ECO:0000259" key="2">
    <source>
        <dbReference type="Pfam" id="PF03235"/>
    </source>
</evidence>
<keyword evidence="5" id="KW-1185">Reference proteome</keyword>
<accession>A0AAD5SGC3</accession>
<protein>
    <recommendedName>
        <fullName evidence="6">DUF262 domain-containing protein</fullName>
    </recommendedName>
</protein>
<reference evidence="4" key="1">
    <citation type="submission" date="2020-05" db="EMBL/GenBank/DDBJ databases">
        <title>Phylogenomic resolution of chytrid fungi.</title>
        <authorList>
            <person name="Stajich J.E."/>
            <person name="Amses K."/>
            <person name="Simmons R."/>
            <person name="Seto K."/>
            <person name="Myers J."/>
            <person name="Bonds A."/>
            <person name="Quandt C.A."/>
            <person name="Barry K."/>
            <person name="Liu P."/>
            <person name="Grigoriev I."/>
            <person name="Longcore J.E."/>
            <person name="James T.Y."/>
        </authorList>
    </citation>
    <scope>NUCLEOTIDE SEQUENCE</scope>
    <source>
        <strain evidence="4">JEL0318</strain>
    </source>
</reference>
<feature type="compositionally biased region" description="Polar residues" evidence="1">
    <location>
        <begin position="646"/>
        <end position="662"/>
    </location>
</feature>
<sequence>MPGTLIAEVTTGNTPYTSAIKDLRDCSLANLFGVSDDPHFDPERLGRVFRQNLKDSISPVFDRDVSFWVPEYQRRYTWGAPTVKRLIDDIAATCFGRNREQYYPIGTIVLTPGGGWVPNSFSIVDGQQRLTTLTLLIAVFRHLATNNDDKTKYSDWIQMKDQRHVPYRLRLQTQYDEVFCKFLDGSDLRGIVEEEVDVRATPIGKLMADNILAAIETIDTITGRDPVKRGDLAEFFFKQCRLLVIYTHNLHTAYRMFTTLNIPGIPLSTVDYLKAVILGKLENFSTSGVKLKARTWNSAENRMVSREAFSELVDHIYRIEIAKNDDREAFLESFQKALGNTESLYHHFMFESFDATTLLSCIDKMSNSWKAMINASSSKWSKVLGNKSRRHLIEFFELGNLWRTWATIALAAAEQNLAMVQEDAFWNKLDRLIAILIVSFKARGTGMTKEVLQTKLLEKFWRILKAVTKAGSDQSKILAALDPEADDVKCCERRLQTNLYTAAGRVPTLYILARINAHMSTSRVHIESWNDDIEVEHFYPQSPNDTEWPPGKFDSDNTHKLGNLALLPTVTNRECSNYAWKTKVNRYKSNGGGVAVEFAVTYTAMAAGEWNDAAFLDRHTTLMKYLVEIYNFEALKPRLDRPVAPTPSQQSQQPNRTTTVRQNKNDTKRLKKQNRTQQTQQTQQPV</sequence>
<dbReference type="AlphaFoldDB" id="A0AAD5SGC3"/>
<feature type="domain" description="GmrSD restriction endonucleases C-terminal" evidence="3">
    <location>
        <begin position="500"/>
        <end position="624"/>
    </location>
</feature>
<gene>
    <name evidence="4" type="ORF">HK097_009813</name>
</gene>
<feature type="compositionally biased region" description="Low complexity" evidence="1">
    <location>
        <begin position="676"/>
        <end position="686"/>
    </location>
</feature>
<dbReference type="Proteomes" id="UP001212841">
    <property type="component" value="Unassembled WGS sequence"/>
</dbReference>
<dbReference type="PANTHER" id="PTHR35149:SF1">
    <property type="entry name" value="DUF5655 DOMAIN-CONTAINING PROTEIN"/>
    <property type="match status" value="1"/>
</dbReference>
<evidence type="ECO:0000313" key="4">
    <source>
        <dbReference type="EMBL" id="KAJ3049163.1"/>
    </source>
</evidence>
<dbReference type="InterPro" id="IPR004919">
    <property type="entry name" value="GmrSD_N"/>
</dbReference>
<evidence type="ECO:0000313" key="5">
    <source>
        <dbReference type="Proteomes" id="UP001212841"/>
    </source>
</evidence>
<dbReference type="EMBL" id="JADGJD010000686">
    <property type="protein sequence ID" value="KAJ3049163.1"/>
    <property type="molecule type" value="Genomic_DNA"/>
</dbReference>
<proteinExistence type="predicted"/>